<keyword evidence="2" id="KW-1185">Reference proteome</keyword>
<gene>
    <name evidence="1" type="ORF">GP486_008676</name>
</gene>
<evidence type="ECO:0000313" key="1">
    <source>
        <dbReference type="EMBL" id="KAH0542027.1"/>
    </source>
</evidence>
<evidence type="ECO:0000313" key="2">
    <source>
        <dbReference type="Proteomes" id="UP000750711"/>
    </source>
</evidence>
<dbReference type="AlphaFoldDB" id="A0A9P8I9F6"/>
<comment type="caution">
    <text evidence="1">The sequence shown here is derived from an EMBL/GenBank/DDBJ whole genome shotgun (WGS) entry which is preliminary data.</text>
</comment>
<protein>
    <submittedName>
        <fullName evidence="1">Uncharacterized protein</fullName>
    </submittedName>
</protein>
<dbReference type="Proteomes" id="UP000750711">
    <property type="component" value="Unassembled WGS sequence"/>
</dbReference>
<organism evidence="1 2">
    <name type="scientific">Trichoglossum hirsutum</name>
    <dbReference type="NCBI Taxonomy" id="265104"/>
    <lineage>
        <taxon>Eukaryota</taxon>
        <taxon>Fungi</taxon>
        <taxon>Dikarya</taxon>
        <taxon>Ascomycota</taxon>
        <taxon>Pezizomycotina</taxon>
        <taxon>Geoglossomycetes</taxon>
        <taxon>Geoglossales</taxon>
        <taxon>Geoglossaceae</taxon>
        <taxon>Trichoglossum</taxon>
    </lineage>
</organism>
<feature type="non-terminal residue" evidence="1">
    <location>
        <position position="214"/>
    </location>
</feature>
<accession>A0A9P8I9F6</accession>
<sequence length="214" mass="23093">MAIYINDAIQNNAPKSLDNKYLKNGITPYASVDDVNSTIVGPYRHQGLTVLVGGQEYWYLGGTANNNLILKSTANSLSWGNITGTIANQIDLSNILSQKEPGILPGTVLQYWRGDKTWQNLTSDVVTEGSNNLYFTEPRARQSISGGTGISYNQSTGVITATAGAGQIQSDWNQTNNTLPDYIKNKPTVPAQFNPIAGTNVTLTGSYPNITFNA</sequence>
<reference evidence="1" key="1">
    <citation type="submission" date="2021-03" db="EMBL/GenBank/DDBJ databases">
        <title>Comparative genomics and phylogenomic investigation of the class Geoglossomycetes provide insights into ecological specialization and systematics.</title>
        <authorList>
            <person name="Melie T."/>
            <person name="Pirro S."/>
            <person name="Miller A.N."/>
            <person name="Quandt A."/>
        </authorList>
    </citation>
    <scope>NUCLEOTIDE SEQUENCE</scope>
    <source>
        <strain evidence="1">CAQ_001_2017</strain>
    </source>
</reference>
<proteinExistence type="predicted"/>
<dbReference type="EMBL" id="JAGHQM010003714">
    <property type="protein sequence ID" value="KAH0542027.1"/>
    <property type="molecule type" value="Genomic_DNA"/>
</dbReference>
<name>A0A9P8I9F6_9PEZI</name>